<feature type="compositionally biased region" description="Basic and acidic residues" evidence="1">
    <location>
        <begin position="191"/>
        <end position="206"/>
    </location>
</feature>
<sequence length="223" mass="24964">MAILGRQHQYSAPAHECPIPHTAKEVTIDMRSVSHGDRSIGDDQLRLRMRAHATGQRRTGRRERGSDRKDRALMLRRDSLASRFSSSAFTFGISAMLGYRLVLRIRDLPSTRPCVFNPAGTPKDASLLMASPGDPIMANWPDLFRCAAPCFGSATGEVDKNGAVCRRPRLLRTFMVDTRQVGPLRRKDHGRHQAEQNRGCDDRRQCEQQPNQGDEAVALHHGN</sequence>
<accession>A0A1G4QVD7</accession>
<feature type="region of interest" description="Disordered" evidence="1">
    <location>
        <begin position="181"/>
        <end position="223"/>
    </location>
</feature>
<dbReference type="EMBL" id="FMTM01000002">
    <property type="protein sequence ID" value="SCW48341.1"/>
    <property type="molecule type" value="Genomic_DNA"/>
</dbReference>
<proteinExistence type="predicted"/>
<name>A0A1G4QVD7_9HYPH</name>
<organism evidence="2 3">
    <name type="scientific">Rhizobium mongolense subsp. loessense</name>
    <dbReference type="NCBI Taxonomy" id="158890"/>
    <lineage>
        <taxon>Bacteria</taxon>
        <taxon>Pseudomonadati</taxon>
        <taxon>Pseudomonadota</taxon>
        <taxon>Alphaproteobacteria</taxon>
        <taxon>Hyphomicrobiales</taxon>
        <taxon>Rhizobiaceae</taxon>
        <taxon>Rhizobium/Agrobacterium group</taxon>
        <taxon>Rhizobium</taxon>
    </lineage>
</organism>
<protein>
    <submittedName>
        <fullName evidence="2">Tn3 transposase DDE domain-containing protein</fullName>
    </submittedName>
</protein>
<reference evidence="2 3" key="1">
    <citation type="submission" date="2016-10" db="EMBL/GenBank/DDBJ databases">
        <authorList>
            <person name="de Groot N.N."/>
        </authorList>
    </citation>
    <scope>NUCLEOTIDE SEQUENCE [LARGE SCALE GENOMIC DNA]</scope>
    <source>
        <strain evidence="2 3">CGMCC 1.3401</strain>
    </source>
</reference>
<evidence type="ECO:0000313" key="3">
    <source>
        <dbReference type="Proteomes" id="UP000199542"/>
    </source>
</evidence>
<evidence type="ECO:0000256" key="1">
    <source>
        <dbReference type="SAM" id="MobiDB-lite"/>
    </source>
</evidence>
<evidence type="ECO:0000313" key="2">
    <source>
        <dbReference type="EMBL" id="SCW48341.1"/>
    </source>
</evidence>
<dbReference type="AlphaFoldDB" id="A0A1G4QVD7"/>
<gene>
    <name evidence="2" type="ORF">SAMN02927900_01884</name>
</gene>
<dbReference type="Proteomes" id="UP000199542">
    <property type="component" value="Unassembled WGS sequence"/>
</dbReference>